<feature type="signal peptide" evidence="1">
    <location>
        <begin position="1"/>
        <end position="19"/>
    </location>
</feature>
<evidence type="ECO:0000313" key="3">
    <source>
        <dbReference type="Proteomes" id="UP000548326"/>
    </source>
</evidence>
<reference evidence="2 3" key="1">
    <citation type="submission" date="2020-08" db="EMBL/GenBank/DDBJ databases">
        <title>Genomic Encyclopedia of Type Strains, Phase IV (KMG-V): Genome sequencing to study the core and pangenomes of soil and plant-associated prokaryotes.</title>
        <authorList>
            <person name="Whitman W."/>
        </authorList>
    </citation>
    <scope>NUCLEOTIDE SEQUENCE [LARGE SCALE GENOMIC DNA]</scope>
    <source>
        <strain evidence="2 3">MP601</strain>
    </source>
</reference>
<name>A0A841JHR8_9SPHI</name>
<evidence type="ECO:0000313" key="2">
    <source>
        <dbReference type="EMBL" id="MBB6130487.1"/>
    </source>
</evidence>
<protein>
    <recommendedName>
        <fullName evidence="4">CarboxypepD_reg-like domain-containing protein</fullName>
    </recommendedName>
</protein>
<evidence type="ECO:0008006" key="4">
    <source>
        <dbReference type="Google" id="ProtNLM"/>
    </source>
</evidence>
<organism evidence="2 3">
    <name type="scientific">Mucilaginibacter lappiensis</name>
    <dbReference type="NCBI Taxonomy" id="354630"/>
    <lineage>
        <taxon>Bacteria</taxon>
        <taxon>Pseudomonadati</taxon>
        <taxon>Bacteroidota</taxon>
        <taxon>Sphingobacteriia</taxon>
        <taxon>Sphingobacteriales</taxon>
        <taxon>Sphingobacteriaceae</taxon>
        <taxon>Mucilaginibacter</taxon>
    </lineage>
</organism>
<dbReference type="RefSeq" id="WP_183589265.1">
    <property type="nucleotide sequence ID" value="NZ_JACHCA010000015.1"/>
</dbReference>
<dbReference type="Gene3D" id="2.60.40.1120">
    <property type="entry name" value="Carboxypeptidase-like, regulatory domain"/>
    <property type="match status" value="1"/>
</dbReference>
<comment type="caution">
    <text evidence="2">The sequence shown here is derived from an EMBL/GenBank/DDBJ whole genome shotgun (WGS) entry which is preliminary data.</text>
</comment>
<gene>
    <name evidence="2" type="ORF">HDF22_004627</name>
</gene>
<dbReference type="EMBL" id="JACHCA010000015">
    <property type="protein sequence ID" value="MBB6130487.1"/>
    <property type="molecule type" value="Genomic_DNA"/>
</dbReference>
<dbReference type="Pfam" id="PF13715">
    <property type="entry name" value="CarbopepD_reg_2"/>
    <property type="match status" value="1"/>
</dbReference>
<proteinExistence type="predicted"/>
<feature type="chain" id="PRO_5032774970" description="CarboxypepD_reg-like domain-containing protein" evidence="1">
    <location>
        <begin position="20"/>
        <end position="396"/>
    </location>
</feature>
<sequence>MRPYWIILLFIVCPFVVIAQNTTITGTIVNANGKNPVSRASVFLSNATYGTVTSDDGSFTLGGVKPGQYELVVTTVGYEDFSQTIQVSGAPQKLHIELTQKVLMLREVVISSAADWKKNYEQFRREFIGTTENSKLCRVVNPHILNLIYHRNKQQLEASGDEFLVVENHALGYRTKFLLKNFVSDAIEHTIQYAGKALFEELPGSAEQKRAWKLKREQAYYGSAQHFYRSLYKDKLKEEGFEAHDFTRMLNRERPEEGLILQKIKRYKDIAPNRDSLNNWYRISNLTKWNRENLVRTPYQSIEILRKTQEKGIYAVVFPHLLYVVYTKKEETTEFRDVYRPLDMGNFETSIVSLSSAYILFDMNGIVISNPSPLYEGTWSKAKLADLLPVDYEPGD</sequence>
<dbReference type="InterPro" id="IPR008969">
    <property type="entry name" value="CarboxyPept-like_regulatory"/>
</dbReference>
<dbReference type="Proteomes" id="UP000548326">
    <property type="component" value="Unassembled WGS sequence"/>
</dbReference>
<keyword evidence="1" id="KW-0732">Signal</keyword>
<accession>A0A841JHR8</accession>
<dbReference type="SUPFAM" id="SSF49464">
    <property type="entry name" value="Carboxypeptidase regulatory domain-like"/>
    <property type="match status" value="1"/>
</dbReference>
<dbReference type="AlphaFoldDB" id="A0A841JHR8"/>
<evidence type="ECO:0000256" key="1">
    <source>
        <dbReference type="SAM" id="SignalP"/>
    </source>
</evidence>